<evidence type="ECO:0000313" key="2">
    <source>
        <dbReference type="EMBL" id="VAX23770.1"/>
    </source>
</evidence>
<organism evidence="2">
    <name type="scientific">hydrothermal vent metagenome</name>
    <dbReference type="NCBI Taxonomy" id="652676"/>
    <lineage>
        <taxon>unclassified sequences</taxon>
        <taxon>metagenomes</taxon>
        <taxon>ecological metagenomes</taxon>
    </lineage>
</organism>
<dbReference type="EMBL" id="UOGC01000153">
    <property type="protein sequence ID" value="VAX23770.1"/>
    <property type="molecule type" value="Genomic_DNA"/>
</dbReference>
<dbReference type="AlphaFoldDB" id="A0A3B1CMB4"/>
<gene>
    <name evidence="2" type="ORF">MNBD_NITROSPINAE01-922</name>
</gene>
<dbReference type="Pfam" id="PF12802">
    <property type="entry name" value="MarR_2"/>
    <property type="match status" value="1"/>
</dbReference>
<evidence type="ECO:0000259" key="1">
    <source>
        <dbReference type="PROSITE" id="PS50995"/>
    </source>
</evidence>
<dbReference type="GO" id="GO:0003700">
    <property type="term" value="F:DNA-binding transcription factor activity"/>
    <property type="evidence" value="ECO:0007669"/>
    <property type="project" value="InterPro"/>
</dbReference>
<proteinExistence type="predicted"/>
<dbReference type="InterPro" id="IPR000835">
    <property type="entry name" value="HTH_MarR-typ"/>
</dbReference>
<reference evidence="2" key="1">
    <citation type="submission" date="2018-06" db="EMBL/GenBank/DDBJ databases">
        <authorList>
            <person name="Zhirakovskaya E."/>
        </authorList>
    </citation>
    <scope>NUCLEOTIDE SEQUENCE</scope>
</reference>
<protein>
    <recommendedName>
        <fullName evidence="1">HTH marR-type domain-containing protein</fullName>
    </recommendedName>
</protein>
<dbReference type="SMART" id="SM00347">
    <property type="entry name" value="HTH_MARR"/>
    <property type="match status" value="1"/>
</dbReference>
<dbReference type="GO" id="GO:0006950">
    <property type="term" value="P:response to stress"/>
    <property type="evidence" value="ECO:0007669"/>
    <property type="project" value="TreeGrafter"/>
</dbReference>
<dbReference type="PANTHER" id="PTHR33164:SF43">
    <property type="entry name" value="HTH-TYPE TRANSCRIPTIONAL REPRESSOR YETL"/>
    <property type="match status" value="1"/>
</dbReference>
<dbReference type="InterPro" id="IPR036388">
    <property type="entry name" value="WH-like_DNA-bd_sf"/>
</dbReference>
<dbReference type="InterPro" id="IPR036390">
    <property type="entry name" value="WH_DNA-bd_sf"/>
</dbReference>
<accession>A0A3B1CMB4</accession>
<sequence>MKKKPAHIEKMASDCIAVRLRLLNRVITAVYDDAMRPFGLKTSQANILTMISKMGQATPTDVCQRLHMDMSTVSRNVERMRKKGWLDMAHLEDGRSYQITVSAKGALLLKEAYPAWRAAQSKASKILGEDGVQVVSRIANSMFGKG</sequence>
<dbReference type="PANTHER" id="PTHR33164">
    <property type="entry name" value="TRANSCRIPTIONAL REGULATOR, MARR FAMILY"/>
    <property type="match status" value="1"/>
</dbReference>
<feature type="domain" description="HTH marR-type" evidence="1">
    <location>
        <begin position="13"/>
        <end position="144"/>
    </location>
</feature>
<name>A0A3B1CMB4_9ZZZZ</name>
<dbReference type="InterPro" id="IPR039422">
    <property type="entry name" value="MarR/SlyA-like"/>
</dbReference>
<dbReference type="Gene3D" id="1.10.10.10">
    <property type="entry name" value="Winged helix-like DNA-binding domain superfamily/Winged helix DNA-binding domain"/>
    <property type="match status" value="1"/>
</dbReference>
<dbReference type="SUPFAM" id="SSF46785">
    <property type="entry name" value="Winged helix' DNA-binding domain"/>
    <property type="match status" value="1"/>
</dbReference>
<dbReference type="PROSITE" id="PS50995">
    <property type="entry name" value="HTH_MARR_2"/>
    <property type="match status" value="1"/>
</dbReference>